<dbReference type="InterPro" id="IPR013785">
    <property type="entry name" value="Aldolase_TIM"/>
</dbReference>
<dbReference type="InterPro" id="IPR045247">
    <property type="entry name" value="Oye-like"/>
</dbReference>
<dbReference type="AlphaFoldDB" id="A0A7Y0SF90"/>
<accession>A0A7Y0SF90</accession>
<dbReference type="GO" id="GO:0010181">
    <property type="term" value="F:FMN binding"/>
    <property type="evidence" value="ECO:0007669"/>
    <property type="project" value="InterPro"/>
</dbReference>
<dbReference type="Gene3D" id="3.20.20.70">
    <property type="entry name" value="Aldolase class I"/>
    <property type="match status" value="1"/>
</dbReference>
<dbReference type="GO" id="GO:0005829">
    <property type="term" value="C:cytosol"/>
    <property type="evidence" value="ECO:0007669"/>
    <property type="project" value="TreeGrafter"/>
</dbReference>
<dbReference type="SUPFAM" id="SSF51395">
    <property type="entry name" value="FMN-linked oxidoreductases"/>
    <property type="match status" value="1"/>
</dbReference>
<dbReference type="GO" id="GO:0016491">
    <property type="term" value="F:oxidoreductase activity"/>
    <property type="evidence" value="ECO:0007669"/>
    <property type="project" value="InterPro"/>
</dbReference>
<feature type="domain" description="NADH:flavin oxidoreductase/NADH oxidase N-terminal" evidence="1">
    <location>
        <begin position="2"/>
        <end position="88"/>
    </location>
</feature>
<evidence type="ECO:0000313" key="3">
    <source>
        <dbReference type="Proteomes" id="UP000518904"/>
    </source>
</evidence>
<comment type="caution">
    <text evidence="2">The sequence shown here is derived from an EMBL/GenBank/DDBJ whole genome shotgun (WGS) entry which is preliminary data.</text>
</comment>
<dbReference type="Proteomes" id="UP000518904">
    <property type="component" value="Unassembled WGS sequence"/>
</dbReference>
<dbReference type="PANTHER" id="PTHR22893">
    <property type="entry name" value="NADH OXIDOREDUCTASE-RELATED"/>
    <property type="match status" value="1"/>
</dbReference>
<gene>
    <name evidence="2" type="ORF">HKB16_05890</name>
</gene>
<name>A0A7Y0SF90_VIBPH</name>
<organism evidence="2 3">
    <name type="scientific">Vibrio parahaemolyticus</name>
    <dbReference type="NCBI Taxonomy" id="670"/>
    <lineage>
        <taxon>Bacteria</taxon>
        <taxon>Pseudomonadati</taxon>
        <taxon>Pseudomonadota</taxon>
        <taxon>Gammaproteobacteria</taxon>
        <taxon>Vibrionales</taxon>
        <taxon>Vibrionaceae</taxon>
        <taxon>Vibrio</taxon>
    </lineage>
</organism>
<evidence type="ECO:0000313" key="2">
    <source>
        <dbReference type="EMBL" id="NMU82411.1"/>
    </source>
</evidence>
<dbReference type="Pfam" id="PF00724">
    <property type="entry name" value="Oxidored_FMN"/>
    <property type="match status" value="1"/>
</dbReference>
<feature type="non-terminal residue" evidence="2">
    <location>
        <position position="1"/>
    </location>
</feature>
<evidence type="ECO:0000259" key="1">
    <source>
        <dbReference type="Pfam" id="PF00724"/>
    </source>
</evidence>
<dbReference type="EMBL" id="JABCLB010000695">
    <property type="protein sequence ID" value="NMU82411.1"/>
    <property type="molecule type" value="Genomic_DNA"/>
</dbReference>
<dbReference type="InterPro" id="IPR001155">
    <property type="entry name" value="OxRdtase_FMN_N"/>
</dbReference>
<sequence length="88" mass="9687">KAASKEEIEQLIEDYASAAENAIVAGFDGVEIHGANGYLLDQFLHYDTNLRDDEFGQTPENMARFPLAVIDAIIERIGGHRTGLRLSP</sequence>
<reference evidence="2 3" key="1">
    <citation type="submission" date="2020-04" db="EMBL/GenBank/DDBJ databases">
        <title>Whole-genome sequencing of Vibrio spp. from China reveals different genetic environments of blaCTX-M-14 among diverse lineages.</title>
        <authorList>
            <person name="Zheng Z."/>
            <person name="Ye L."/>
            <person name="Chen S."/>
        </authorList>
    </citation>
    <scope>NUCLEOTIDE SEQUENCE [LARGE SCALE GENOMIC DNA]</scope>
    <source>
        <strain evidence="2 3">Vb0551</strain>
    </source>
</reference>
<proteinExistence type="predicted"/>
<protein>
    <submittedName>
        <fullName evidence="2">Alkene reductase</fullName>
    </submittedName>
</protein>
<feature type="non-terminal residue" evidence="2">
    <location>
        <position position="88"/>
    </location>
</feature>
<dbReference type="PANTHER" id="PTHR22893:SF55">
    <property type="entry name" value="OXIDOREDUCTASE-RELATED"/>
    <property type="match status" value="1"/>
</dbReference>